<accession>A0A7R8YQ48</accession>
<protein>
    <submittedName>
        <fullName evidence="2">Uncharacterized protein</fullName>
    </submittedName>
</protein>
<evidence type="ECO:0000313" key="3">
    <source>
        <dbReference type="Proteomes" id="UP000594454"/>
    </source>
</evidence>
<name>A0A7R8YQ48_HERIL</name>
<feature type="compositionally biased region" description="Low complexity" evidence="1">
    <location>
        <begin position="8"/>
        <end position="17"/>
    </location>
</feature>
<gene>
    <name evidence="2" type="ORF">HERILL_LOCUS4418</name>
</gene>
<sequence length="87" mass="7938">MGGGGLMSTGISSSTVGVGSGGPPGILGNPNNGNGGNGGSGIGGVGPPGSMMPSAPGSTIVDPRAVSVVVTLPGPQHGQALSDYGPI</sequence>
<proteinExistence type="predicted"/>
<evidence type="ECO:0000256" key="1">
    <source>
        <dbReference type="SAM" id="MobiDB-lite"/>
    </source>
</evidence>
<dbReference type="InParanoid" id="A0A7R8YQ48"/>
<dbReference type="EMBL" id="LR899010">
    <property type="protein sequence ID" value="CAD7081303.1"/>
    <property type="molecule type" value="Genomic_DNA"/>
</dbReference>
<organism evidence="2 3">
    <name type="scientific">Hermetia illucens</name>
    <name type="common">Black soldier fly</name>
    <dbReference type="NCBI Taxonomy" id="343691"/>
    <lineage>
        <taxon>Eukaryota</taxon>
        <taxon>Metazoa</taxon>
        <taxon>Ecdysozoa</taxon>
        <taxon>Arthropoda</taxon>
        <taxon>Hexapoda</taxon>
        <taxon>Insecta</taxon>
        <taxon>Pterygota</taxon>
        <taxon>Neoptera</taxon>
        <taxon>Endopterygota</taxon>
        <taxon>Diptera</taxon>
        <taxon>Brachycera</taxon>
        <taxon>Stratiomyomorpha</taxon>
        <taxon>Stratiomyidae</taxon>
        <taxon>Hermetiinae</taxon>
        <taxon>Hermetia</taxon>
    </lineage>
</organism>
<reference evidence="2 3" key="1">
    <citation type="submission" date="2020-11" db="EMBL/GenBank/DDBJ databases">
        <authorList>
            <person name="Wallbank WR R."/>
            <person name="Pardo Diaz C."/>
            <person name="Kozak K."/>
            <person name="Martin S."/>
            <person name="Jiggins C."/>
            <person name="Moest M."/>
            <person name="Warren A I."/>
            <person name="Generalovic N T."/>
            <person name="Byers J.R.P. K."/>
            <person name="Montejo-Kovacevich G."/>
            <person name="Yen C E."/>
        </authorList>
    </citation>
    <scope>NUCLEOTIDE SEQUENCE [LARGE SCALE GENOMIC DNA]</scope>
</reference>
<feature type="compositionally biased region" description="Gly residues" evidence="1">
    <location>
        <begin position="33"/>
        <end position="47"/>
    </location>
</feature>
<feature type="compositionally biased region" description="Low complexity" evidence="1">
    <location>
        <begin position="48"/>
        <end position="59"/>
    </location>
</feature>
<evidence type="ECO:0000313" key="2">
    <source>
        <dbReference type="EMBL" id="CAD7081303.1"/>
    </source>
</evidence>
<dbReference type="Proteomes" id="UP000594454">
    <property type="component" value="Chromosome 2"/>
</dbReference>
<dbReference type="AlphaFoldDB" id="A0A7R8YQ48"/>
<keyword evidence="3" id="KW-1185">Reference proteome</keyword>
<feature type="region of interest" description="Disordered" evidence="1">
    <location>
        <begin position="1"/>
        <end position="60"/>
    </location>
</feature>